<dbReference type="InterPro" id="IPR012318">
    <property type="entry name" value="HTH_CRP"/>
</dbReference>
<dbReference type="OrthoDB" id="9777588at2"/>
<evidence type="ECO:0000313" key="3">
    <source>
        <dbReference type="Proteomes" id="UP000290287"/>
    </source>
</evidence>
<name>A0A4Q0YTK8_9GAMM</name>
<dbReference type="InterPro" id="IPR036388">
    <property type="entry name" value="WH-like_DNA-bd_sf"/>
</dbReference>
<proteinExistence type="predicted"/>
<dbReference type="EMBL" id="PEIB01000004">
    <property type="protein sequence ID" value="RXJ74053.1"/>
    <property type="molecule type" value="Genomic_DNA"/>
</dbReference>
<comment type="caution">
    <text evidence="2">The sequence shown here is derived from an EMBL/GenBank/DDBJ whole genome shotgun (WGS) entry which is preliminary data.</text>
</comment>
<accession>A0A4Q0YTK8</accession>
<sequence>MVYLANRFGKDTPNGICIDLALSQETLAAMVGKPRQRINRLLKQWEETEWLSVKYREVTIRQIGELESFGNDML</sequence>
<dbReference type="Gene3D" id="1.10.10.10">
    <property type="entry name" value="Winged helix-like DNA-binding domain superfamily/Winged helix DNA-binding domain"/>
    <property type="match status" value="1"/>
</dbReference>
<protein>
    <recommendedName>
        <fullName evidence="1">HTH crp-type domain-containing protein</fullName>
    </recommendedName>
</protein>
<dbReference type="Proteomes" id="UP000290287">
    <property type="component" value="Unassembled WGS sequence"/>
</dbReference>
<dbReference type="InterPro" id="IPR036390">
    <property type="entry name" value="WH_DNA-bd_sf"/>
</dbReference>
<evidence type="ECO:0000313" key="2">
    <source>
        <dbReference type="EMBL" id="RXJ74053.1"/>
    </source>
</evidence>
<feature type="domain" description="HTH crp-type" evidence="1">
    <location>
        <begin position="1"/>
        <end position="64"/>
    </location>
</feature>
<keyword evidence="3" id="KW-1185">Reference proteome</keyword>
<dbReference type="GO" id="GO:0003677">
    <property type="term" value="F:DNA binding"/>
    <property type="evidence" value="ECO:0007669"/>
    <property type="project" value="InterPro"/>
</dbReference>
<dbReference type="AlphaFoldDB" id="A0A4Q0YTK8"/>
<organism evidence="2 3">
    <name type="scientific">Veronia nyctiphanis</name>
    <dbReference type="NCBI Taxonomy" id="1278244"/>
    <lineage>
        <taxon>Bacteria</taxon>
        <taxon>Pseudomonadati</taxon>
        <taxon>Pseudomonadota</taxon>
        <taxon>Gammaproteobacteria</taxon>
        <taxon>Vibrionales</taxon>
        <taxon>Vibrionaceae</taxon>
        <taxon>Veronia</taxon>
    </lineage>
</organism>
<dbReference type="PROSITE" id="PS51063">
    <property type="entry name" value="HTH_CRP_2"/>
    <property type="match status" value="1"/>
</dbReference>
<gene>
    <name evidence="2" type="ORF">CS022_05270</name>
</gene>
<reference evidence="2 3" key="1">
    <citation type="submission" date="2017-10" db="EMBL/GenBank/DDBJ databases">
        <title>Nyctiphanis sp. nov., isolated from the stomach of the euphausiid Nyctiphanes simplex (Hansen, 1911) in the Gulf of California.</title>
        <authorList>
            <person name="Gomez-Gil B."/>
            <person name="Aguilar-Mendez M."/>
            <person name="Lopez-Cortes A."/>
            <person name="Gomez-Gutierrez J."/>
            <person name="Roque A."/>
            <person name="Lang E."/>
            <person name="Gonzalez-Castillo A."/>
        </authorList>
    </citation>
    <scope>NUCLEOTIDE SEQUENCE [LARGE SCALE GENOMIC DNA]</scope>
    <source>
        <strain evidence="2 3">CAIM 600</strain>
    </source>
</reference>
<dbReference type="GO" id="GO:0006355">
    <property type="term" value="P:regulation of DNA-templated transcription"/>
    <property type="evidence" value="ECO:0007669"/>
    <property type="project" value="InterPro"/>
</dbReference>
<dbReference type="Pfam" id="PF13545">
    <property type="entry name" value="HTH_Crp_2"/>
    <property type="match status" value="1"/>
</dbReference>
<evidence type="ECO:0000259" key="1">
    <source>
        <dbReference type="PROSITE" id="PS51063"/>
    </source>
</evidence>
<dbReference type="SUPFAM" id="SSF46785">
    <property type="entry name" value="Winged helix' DNA-binding domain"/>
    <property type="match status" value="1"/>
</dbReference>